<reference evidence="1 2" key="1">
    <citation type="submission" date="2018-06" db="EMBL/GenBank/DDBJ databases">
        <title>Comparative genomics of downy mildews reveals potential adaptations to biotrophy.</title>
        <authorList>
            <person name="Fletcher K."/>
            <person name="Klosterman S.J."/>
            <person name="Derevnina L."/>
            <person name="Martin F."/>
            <person name="Koike S."/>
            <person name="Reyes Chin-Wo S."/>
            <person name="Mou B."/>
            <person name="Michelmore R."/>
        </authorList>
    </citation>
    <scope>NUCLEOTIDE SEQUENCE [LARGE SCALE GENOMIC DNA]</scope>
    <source>
        <strain evidence="1 2">R14</strain>
    </source>
</reference>
<accession>A0A3M6VN66</accession>
<organism evidence="1 2">
    <name type="scientific">Peronospora effusa</name>
    <dbReference type="NCBI Taxonomy" id="542832"/>
    <lineage>
        <taxon>Eukaryota</taxon>
        <taxon>Sar</taxon>
        <taxon>Stramenopiles</taxon>
        <taxon>Oomycota</taxon>
        <taxon>Peronosporomycetes</taxon>
        <taxon>Peronosporales</taxon>
        <taxon>Peronosporaceae</taxon>
        <taxon>Peronospora</taxon>
    </lineage>
</organism>
<evidence type="ECO:0000313" key="2">
    <source>
        <dbReference type="Proteomes" id="UP000282087"/>
    </source>
</evidence>
<comment type="caution">
    <text evidence="1">The sequence shown here is derived from an EMBL/GenBank/DDBJ whole genome shotgun (WGS) entry which is preliminary data.</text>
</comment>
<dbReference type="EMBL" id="QLLG01000112">
    <property type="protein sequence ID" value="RMX68144.1"/>
    <property type="molecule type" value="Genomic_DNA"/>
</dbReference>
<dbReference type="InterPro" id="IPR023393">
    <property type="entry name" value="START-like_dom_sf"/>
</dbReference>
<dbReference type="VEuPathDB" id="FungiDB:DD237_008557"/>
<gene>
    <name evidence="1" type="ORF">DD238_008556</name>
</gene>
<protein>
    <recommendedName>
        <fullName evidence="3">FYVE-type domain-containing protein</fullName>
    </recommendedName>
</protein>
<sequence>MDKRFTMKPFRDLTLTAEDRVKLVEITDAIIIEKFDEYVEHLKCGKKVDLSRWKKFTKTGSTTSYLERKSSSPNTKLPQLQMVGPLPGSLDEIMFGLVSPTIESMRIKSTYLNDFNAGAVLATIVEPTVDDPFRSVVVKWMEIDIPLASIGLVRNRDYVYIESTGILFLDSGERVGYHLLHSASFPEVHKLPNRVRGNMSFCGIFHQEVPHRTDCRGTGIIDPGGDMIRAMAVMGMAQATMAGLKYSYCGQMKKLAWLLEQKKSAASEQGIPAYTPFCVTCTKGVKSSSHSEFINTCKLCFGTLCGSCKIVKKLSFIAPDLSLVQRKVAFCVKCIIEATQMDTQEAAREQFVYKKSFVSPIYGPSVISEISTCSEGVMTSTTEYVG</sequence>
<name>A0A3M6VN66_9STRA</name>
<proteinExistence type="predicted"/>
<dbReference type="Proteomes" id="UP000282087">
    <property type="component" value="Unassembled WGS sequence"/>
</dbReference>
<evidence type="ECO:0000313" key="1">
    <source>
        <dbReference type="EMBL" id="RMX68144.1"/>
    </source>
</evidence>
<dbReference type="SUPFAM" id="SSF55961">
    <property type="entry name" value="Bet v1-like"/>
    <property type="match status" value="1"/>
</dbReference>
<dbReference type="InterPro" id="IPR052727">
    <property type="entry name" value="Rab4/Rab5_effector"/>
</dbReference>
<dbReference type="AlphaFoldDB" id="A0A3M6VN66"/>
<dbReference type="PANTHER" id="PTHR13510:SF44">
    <property type="entry name" value="RABENOSYN-5"/>
    <property type="match status" value="1"/>
</dbReference>
<keyword evidence="2" id="KW-1185">Reference proteome</keyword>
<dbReference type="Gene3D" id="3.30.530.20">
    <property type="match status" value="1"/>
</dbReference>
<evidence type="ECO:0008006" key="3">
    <source>
        <dbReference type="Google" id="ProtNLM"/>
    </source>
</evidence>
<dbReference type="PANTHER" id="PTHR13510">
    <property type="entry name" value="FYVE-FINGER-CONTAINING RAB5 EFFECTOR PROTEIN RABENOSYN-5-RELATED"/>
    <property type="match status" value="1"/>
</dbReference>